<gene>
    <name evidence="1" type="ORF">DN730_13235</name>
</gene>
<sequence length="96" mass="10741">MNKNAKVVKRVSFVHVEDENGEAVFAEVKEVDKAIVVVEPPFMTAELFSMIVGKTEKAIKKDLQDGDLARFQPVARGNVYVNMAKQKQICLDAPDY</sequence>
<reference evidence="1 2" key="1">
    <citation type="submission" date="2018-06" db="EMBL/GenBank/DDBJ databases">
        <title>Marinomonas sp. YLB-05 draft genome sequence.</title>
        <authorList>
            <person name="Yu L."/>
            <person name="Tang X."/>
        </authorList>
    </citation>
    <scope>NUCLEOTIDE SEQUENCE [LARGE SCALE GENOMIC DNA]</scope>
    <source>
        <strain evidence="1 2">YLB-05</strain>
    </source>
</reference>
<evidence type="ECO:0000313" key="1">
    <source>
        <dbReference type="EMBL" id="RDL43704.1"/>
    </source>
</evidence>
<dbReference type="AlphaFoldDB" id="A0A370U7G1"/>
<evidence type="ECO:0000313" key="2">
    <source>
        <dbReference type="Proteomes" id="UP000254326"/>
    </source>
</evidence>
<organism evidence="1 2">
    <name type="scientific">Marinomonas piezotolerans</name>
    <dbReference type="NCBI Taxonomy" id="2213058"/>
    <lineage>
        <taxon>Bacteria</taxon>
        <taxon>Pseudomonadati</taxon>
        <taxon>Pseudomonadota</taxon>
        <taxon>Gammaproteobacteria</taxon>
        <taxon>Oceanospirillales</taxon>
        <taxon>Oceanospirillaceae</taxon>
        <taxon>Marinomonas</taxon>
    </lineage>
</organism>
<dbReference type="OrthoDB" id="6106917at2"/>
<comment type="caution">
    <text evidence="1">The sequence shown here is derived from an EMBL/GenBank/DDBJ whole genome shotgun (WGS) entry which is preliminary data.</text>
</comment>
<keyword evidence="2" id="KW-1185">Reference proteome</keyword>
<dbReference type="RefSeq" id="WP_115468622.1">
    <property type="nucleotide sequence ID" value="NZ_QKRA01000006.1"/>
</dbReference>
<protein>
    <submittedName>
        <fullName evidence="1">Uncharacterized protein</fullName>
    </submittedName>
</protein>
<name>A0A370U7G1_9GAMM</name>
<accession>A0A370U7G1</accession>
<proteinExistence type="predicted"/>
<dbReference type="EMBL" id="QKRA01000006">
    <property type="protein sequence ID" value="RDL43704.1"/>
    <property type="molecule type" value="Genomic_DNA"/>
</dbReference>
<dbReference type="Proteomes" id="UP000254326">
    <property type="component" value="Unassembled WGS sequence"/>
</dbReference>